<dbReference type="STRING" id="99656.SAMN05421659_107169"/>
<feature type="domain" description="Bacterial type II secretion system protein E" evidence="2">
    <location>
        <begin position="145"/>
        <end position="266"/>
    </location>
</feature>
<reference evidence="3 4" key="1">
    <citation type="submission" date="2016-10" db="EMBL/GenBank/DDBJ databases">
        <authorList>
            <person name="de Groot N.N."/>
        </authorList>
    </citation>
    <scope>NUCLEOTIDE SEQUENCE [LARGE SCALE GENOMIC DNA]</scope>
    <source>
        <strain evidence="3 4">DSM 9179</strain>
    </source>
</reference>
<dbReference type="SUPFAM" id="SSF52540">
    <property type="entry name" value="P-loop containing nucleoside triphosphate hydrolases"/>
    <property type="match status" value="1"/>
</dbReference>
<dbReference type="InterPro" id="IPR027417">
    <property type="entry name" value="P-loop_NTPase"/>
</dbReference>
<evidence type="ECO:0000313" key="4">
    <source>
        <dbReference type="Proteomes" id="UP000199701"/>
    </source>
</evidence>
<dbReference type="RefSeq" id="WP_092453800.1">
    <property type="nucleotide sequence ID" value="NZ_FOJI01000007.1"/>
</dbReference>
<dbReference type="Gene3D" id="3.40.50.300">
    <property type="entry name" value="P-loop containing nucleotide triphosphate hydrolases"/>
    <property type="match status" value="1"/>
</dbReference>
<evidence type="ECO:0000256" key="1">
    <source>
        <dbReference type="ARBA" id="ARBA00006611"/>
    </source>
</evidence>
<dbReference type="PANTHER" id="PTHR30486:SF6">
    <property type="entry name" value="TYPE IV PILUS RETRACTATION ATPASE PILT"/>
    <property type="match status" value="1"/>
</dbReference>
<dbReference type="InterPro" id="IPR050921">
    <property type="entry name" value="T4SS_GSP_E_ATPase"/>
</dbReference>
<sequence>MAENKTKIMTGVITKERLKPLFKYLKNDEITDVDWNGSDLWIKNIYNESIMIPKEEHEITPAFIQAFTTHVSNSVSKLFNQENCVLEAETEDYRIECVHEARAISGRCCCIRKTTRTPRMSYKYLIDSKYTISPILNLLINCCIAKFNFMIAGEPGVGKTEFAKFLSLFIPDDQRVITIEDSPEWHYKELKPYADGIELQVNDDFSYTDALKTCMRLNPRRIFLSEVRSTEAKSLIECWSNGVKGFSTLHTDDARKIPDRILNMMPTRADAERLKSNVYENLDIGILINQKKDEDGKNHRYIEQVCFFERDIQKEENKIYMIVEEGKIITQEIPQSKKIKLKGISYFEISDVLKEKYYET</sequence>
<keyword evidence="4" id="KW-1185">Reference proteome</keyword>
<evidence type="ECO:0000259" key="2">
    <source>
        <dbReference type="Pfam" id="PF00437"/>
    </source>
</evidence>
<comment type="similarity">
    <text evidence="1">Belongs to the GSP E family.</text>
</comment>
<dbReference type="InterPro" id="IPR001482">
    <property type="entry name" value="T2SS/T4SS_dom"/>
</dbReference>
<dbReference type="AlphaFoldDB" id="A0A1I0QC08"/>
<dbReference type="GO" id="GO:0016887">
    <property type="term" value="F:ATP hydrolysis activity"/>
    <property type="evidence" value="ECO:0007669"/>
    <property type="project" value="InterPro"/>
</dbReference>
<dbReference type="OrthoDB" id="9810761at2"/>
<dbReference type="EMBL" id="FOJI01000007">
    <property type="protein sequence ID" value="SEW24450.1"/>
    <property type="molecule type" value="Genomic_DNA"/>
</dbReference>
<dbReference type="Proteomes" id="UP000199701">
    <property type="component" value="Unassembled WGS sequence"/>
</dbReference>
<evidence type="ECO:0000313" key="3">
    <source>
        <dbReference type="EMBL" id="SEW24450.1"/>
    </source>
</evidence>
<proteinExistence type="inferred from homology"/>
<dbReference type="Gene3D" id="3.30.450.90">
    <property type="match status" value="1"/>
</dbReference>
<gene>
    <name evidence="3" type="ORF">SAMN05421659_107169</name>
</gene>
<accession>A0A1I0QC08</accession>
<protein>
    <submittedName>
        <fullName evidence="3">Pilus assembly protein CpaF</fullName>
    </submittedName>
</protein>
<name>A0A1I0QC08_9FIRM</name>
<dbReference type="PANTHER" id="PTHR30486">
    <property type="entry name" value="TWITCHING MOTILITY PROTEIN PILT"/>
    <property type="match status" value="1"/>
</dbReference>
<dbReference type="Pfam" id="PF00437">
    <property type="entry name" value="T2SSE"/>
    <property type="match status" value="1"/>
</dbReference>
<organism evidence="3 4">
    <name type="scientific">[Clostridium] fimetarium</name>
    <dbReference type="NCBI Taxonomy" id="99656"/>
    <lineage>
        <taxon>Bacteria</taxon>
        <taxon>Bacillati</taxon>
        <taxon>Bacillota</taxon>
        <taxon>Clostridia</taxon>
        <taxon>Lachnospirales</taxon>
        <taxon>Lachnospiraceae</taxon>
    </lineage>
</organism>